<evidence type="ECO:0000313" key="2">
    <source>
        <dbReference type="Proteomes" id="UP000240568"/>
    </source>
</evidence>
<organism evidence="1 2">
    <name type="scientific">Erwinia phage vB_EamM_Y3</name>
    <dbReference type="NCBI Taxonomy" id="1983553"/>
    <lineage>
        <taxon>Viruses</taxon>
        <taxon>Duplodnaviria</taxon>
        <taxon>Heunggongvirae</taxon>
        <taxon>Uroviricota</taxon>
        <taxon>Caudoviricetes</taxon>
        <taxon>Sasquatchvirus</taxon>
        <taxon>Sasquatchvirus Y3</taxon>
    </lineage>
</organism>
<name>A0A2H4IB21_9CAUD</name>
<evidence type="ECO:0000313" key="1">
    <source>
        <dbReference type="EMBL" id="ARW58757.1"/>
    </source>
</evidence>
<gene>
    <name evidence="1" type="ORF">Y3_117</name>
</gene>
<sequence length="144" mass="16538">MNLSLFPSLTRERQEAVLKKICEDNAFIPQFEQRFRTMAMFSVRRAMKQNVDVFSYSPPTHQPIAVGYRVQFQKGKYIAEPWCFIVPNAMKSVGVEINDLVPRAIYFGSIVPDSLINQHGTLSYSLMLGNLNLLKQNAFRLVSY</sequence>
<reference evidence="1 2" key="1">
    <citation type="submission" date="2017-04" db="EMBL/GenBank/DDBJ databases">
        <authorList>
            <person name="Afonso C.L."/>
            <person name="Miller P.J."/>
            <person name="Scott M.A."/>
            <person name="Spackman E."/>
            <person name="Goraichik I."/>
            <person name="Dimitrov K.M."/>
            <person name="Suarez D.L."/>
            <person name="Swayne D.E."/>
        </authorList>
    </citation>
    <scope>NUCLEOTIDE SEQUENCE [LARGE SCALE GENOMIC DNA]</scope>
</reference>
<protein>
    <submittedName>
        <fullName evidence="1">Uncharacterized protein</fullName>
    </submittedName>
</protein>
<accession>A0A2H4IB21</accession>
<dbReference type="Proteomes" id="UP000240568">
    <property type="component" value="Segment"/>
</dbReference>
<dbReference type="EMBL" id="KY984068">
    <property type="protein sequence ID" value="ARW58757.1"/>
    <property type="molecule type" value="Genomic_DNA"/>
</dbReference>
<proteinExistence type="predicted"/>
<keyword evidence="2" id="KW-1185">Reference proteome</keyword>